<dbReference type="InterPro" id="IPR000531">
    <property type="entry name" value="Beta-barrel_TonB"/>
</dbReference>
<dbReference type="InterPro" id="IPR039426">
    <property type="entry name" value="TonB-dep_rcpt-like"/>
</dbReference>
<reference evidence="16 17" key="1">
    <citation type="submission" date="2023-07" db="EMBL/GenBank/DDBJ databases">
        <title>Sorghum-associated microbial communities from plants grown in Nebraska, USA.</title>
        <authorList>
            <person name="Schachtman D."/>
        </authorList>
    </citation>
    <scope>NUCLEOTIDE SEQUENCE [LARGE SCALE GENOMIC DNA]</scope>
    <source>
        <strain evidence="16 17">BE316</strain>
    </source>
</reference>
<evidence type="ECO:0000256" key="10">
    <source>
        <dbReference type="PROSITE-ProRule" id="PRU01360"/>
    </source>
</evidence>
<keyword evidence="13" id="KW-0732">Signal</keyword>
<evidence type="ECO:0000256" key="8">
    <source>
        <dbReference type="ARBA" id="ARBA00023170"/>
    </source>
</evidence>
<dbReference type="RefSeq" id="WP_310326558.1">
    <property type="nucleotide sequence ID" value="NZ_JAVDXV010000002.1"/>
</dbReference>
<evidence type="ECO:0000256" key="7">
    <source>
        <dbReference type="ARBA" id="ARBA00023136"/>
    </source>
</evidence>
<evidence type="ECO:0000256" key="11">
    <source>
        <dbReference type="RuleBase" id="RU003357"/>
    </source>
</evidence>
<evidence type="ECO:0000313" key="17">
    <source>
        <dbReference type="Proteomes" id="UP001180825"/>
    </source>
</evidence>
<dbReference type="Gene3D" id="2.40.170.20">
    <property type="entry name" value="TonB-dependent receptor, beta-barrel domain"/>
    <property type="match status" value="1"/>
</dbReference>
<evidence type="ECO:0000256" key="6">
    <source>
        <dbReference type="ARBA" id="ARBA00023077"/>
    </source>
</evidence>
<dbReference type="CDD" id="cd01347">
    <property type="entry name" value="ligand_gated_channel"/>
    <property type="match status" value="1"/>
</dbReference>
<keyword evidence="5 10" id="KW-0812">Transmembrane</keyword>
<sequence>MHATRLLPTALAVLSLCGTTAALAQEASSLERVTVVGSRKSLPAASSTDTLVPVDIYSMSKVTEGGGQFDLAQTLQYLSPSFNSTRQTGADGADLIDSAALRGLGSDQTLVLVNGKRRHTVALVNLFGARNRGSTGTDMNSLPLLAIDNVQVLRDGAAAQYGSDAIAGVINVQLKKKAGCEAVAGYGQYSAGDGKNYLASAYCGVKLAGGSLGITGEWQDRGRSNRNNPDDENIGPRTIGDTAVKNKTVYLNGEFPLAGDNKVYLTAGAQDRDASSGAWSRAGLGSDDIPSRNSAAMYPNGFVPYINGDIQDRYVSVGWKSSFADWDTDLSQTYGSNKMRYNISNTLNASIANKDLLVGGKGISASSFDAGGFGFSQATTNFDVSRFFPDLLGGSNIAFGAEYRKEKYDIVAGEPGSYIDADGLGQGGNAGSQGFPGFQPADATNRSRTSKAVYADWEATLTPALTLSAAVRGEHYSDFGSTTTAKLAGSYKLTQELLLRGAASTGFRAPSLQQLYFSSTFTDFINQKPLDVVLAPNGSAITKAAGVPALKQEKSKNMTVGFTFKPSADSAVTADLYQINISDRIVLSGRFDDSNYPALGTILQGLGVGQAQFFVNSVDTRTRGLDVTASNRTKLGEGQLSTFLAFNMSRTKVTNVHAPALLQGYEDVLLSTRERLFIEEGGPRSKATLGFEYARGAWTGEVKFIYFDKQTQGGFSDGVYLSYKPKASMDLGLSWQATPALKLSVGGNNVFNVKPTRQDPYETDNGFYYDSVQFGLNGASYFARAHYRF</sequence>
<evidence type="ECO:0000256" key="4">
    <source>
        <dbReference type="ARBA" id="ARBA00022452"/>
    </source>
</evidence>
<evidence type="ECO:0000259" key="14">
    <source>
        <dbReference type="Pfam" id="PF00593"/>
    </source>
</evidence>
<evidence type="ECO:0000256" key="13">
    <source>
        <dbReference type="SAM" id="SignalP"/>
    </source>
</evidence>
<dbReference type="InterPro" id="IPR036942">
    <property type="entry name" value="Beta-barrel_TonB_sf"/>
</dbReference>
<keyword evidence="4 10" id="KW-1134">Transmembrane beta strand</keyword>
<proteinExistence type="inferred from homology"/>
<dbReference type="PANTHER" id="PTHR47234:SF3">
    <property type="entry name" value="SECRETIN_TONB SHORT N-TERMINAL DOMAIN-CONTAINING PROTEIN"/>
    <property type="match status" value="1"/>
</dbReference>
<dbReference type="PANTHER" id="PTHR47234">
    <property type="match status" value="1"/>
</dbReference>
<dbReference type="Pfam" id="PF00593">
    <property type="entry name" value="TonB_dep_Rec_b-barrel"/>
    <property type="match status" value="1"/>
</dbReference>
<evidence type="ECO:0000256" key="9">
    <source>
        <dbReference type="ARBA" id="ARBA00023237"/>
    </source>
</evidence>
<comment type="similarity">
    <text evidence="2 10 11">Belongs to the TonB-dependent receptor family.</text>
</comment>
<keyword evidence="9 10" id="KW-0998">Cell outer membrane</keyword>
<keyword evidence="17" id="KW-1185">Reference proteome</keyword>
<comment type="caution">
    <text evidence="16">The sequence shown here is derived from an EMBL/GenBank/DDBJ whole genome shotgun (WGS) entry which is preliminary data.</text>
</comment>
<accession>A0ABU2A544</accession>
<keyword evidence="7 10" id="KW-0472">Membrane</keyword>
<evidence type="ECO:0000313" key="16">
    <source>
        <dbReference type="EMBL" id="MDR7332266.1"/>
    </source>
</evidence>
<feature type="domain" description="TonB-dependent receptor-like beta-barrel" evidence="14">
    <location>
        <begin position="297"/>
        <end position="750"/>
    </location>
</feature>
<feature type="chain" id="PRO_5046039370" evidence="13">
    <location>
        <begin position="25"/>
        <end position="789"/>
    </location>
</feature>
<dbReference type="Proteomes" id="UP001180825">
    <property type="component" value="Unassembled WGS sequence"/>
</dbReference>
<dbReference type="InterPro" id="IPR037066">
    <property type="entry name" value="Plug_dom_sf"/>
</dbReference>
<evidence type="ECO:0000256" key="1">
    <source>
        <dbReference type="ARBA" id="ARBA00004571"/>
    </source>
</evidence>
<evidence type="ECO:0000256" key="3">
    <source>
        <dbReference type="ARBA" id="ARBA00022448"/>
    </source>
</evidence>
<keyword evidence="8 16" id="KW-0675">Receptor</keyword>
<dbReference type="EMBL" id="JAVDXV010000002">
    <property type="protein sequence ID" value="MDR7332266.1"/>
    <property type="molecule type" value="Genomic_DNA"/>
</dbReference>
<evidence type="ECO:0000256" key="2">
    <source>
        <dbReference type="ARBA" id="ARBA00009810"/>
    </source>
</evidence>
<protein>
    <submittedName>
        <fullName evidence="16">Iron complex outermembrane receptor protein</fullName>
    </submittedName>
</protein>
<keyword evidence="3 10" id="KW-0813">Transport</keyword>
<feature type="domain" description="TonB-dependent receptor plug" evidence="15">
    <location>
        <begin position="49"/>
        <end position="169"/>
    </location>
</feature>
<evidence type="ECO:0000256" key="12">
    <source>
        <dbReference type="SAM" id="MobiDB-lite"/>
    </source>
</evidence>
<name>A0ABU2A544_9BURK</name>
<organism evidence="16 17">
    <name type="scientific">Roseateles asaccharophilus</name>
    <dbReference type="NCBI Taxonomy" id="582607"/>
    <lineage>
        <taxon>Bacteria</taxon>
        <taxon>Pseudomonadati</taxon>
        <taxon>Pseudomonadota</taxon>
        <taxon>Betaproteobacteria</taxon>
        <taxon>Burkholderiales</taxon>
        <taxon>Sphaerotilaceae</taxon>
        <taxon>Roseateles</taxon>
    </lineage>
</organism>
<evidence type="ECO:0000256" key="5">
    <source>
        <dbReference type="ARBA" id="ARBA00022692"/>
    </source>
</evidence>
<comment type="subcellular location">
    <subcellularLocation>
        <location evidence="1 10">Cell outer membrane</location>
        <topology evidence="1 10">Multi-pass membrane protein</topology>
    </subcellularLocation>
</comment>
<evidence type="ECO:0000259" key="15">
    <source>
        <dbReference type="Pfam" id="PF07715"/>
    </source>
</evidence>
<feature type="region of interest" description="Disordered" evidence="12">
    <location>
        <begin position="217"/>
        <end position="239"/>
    </location>
</feature>
<dbReference type="Pfam" id="PF07715">
    <property type="entry name" value="Plug"/>
    <property type="match status" value="1"/>
</dbReference>
<dbReference type="PROSITE" id="PS52016">
    <property type="entry name" value="TONB_DEPENDENT_REC_3"/>
    <property type="match status" value="1"/>
</dbReference>
<dbReference type="Gene3D" id="2.170.130.10">
    <property type="entry name" value="TonB-dependent receptor, plug domain"/>
    <property type="match status" value="1"/>
</dbReference>
<keyword evidence="6 11" id="KW-0798">TonB box</keyword>
<dbReference type="InterPro" id="IPR012910">
    <property type="entry name" value="Plug_dom"/>
</dbReference>
<dbReference type="SUPFAM" id="SSF56935">
    <property type="entry name" value="Porins"/>
    <property type="match status" value="1"/>
</dbReference>
<gene>
    <name evidence="16" type="ORF">J2X21_001392</name>
</gene>
<feature type="signal peptide" evidence="13">
    <location>
        <begin position="1"/>
        <end position="24"/>
    </location>
</feature>